<reference evidence="2" key="1">
    <citation type="journal article" date="2011" name="Genome Biol.">
        <title>The draft genome of the carcinogenic human liver fluke Clonorchis sinensis.</title>
        <authorList>
            <person name="Wang X."/>
            <person name="Chen W."/>
            <person name="Huang Y."/>
            <person name="Sun J."/>
            <person name="Men J."/>
            <person name="Liu H."/>
            <person name="Luo F."/>
            <person name="Guo L."/>
            <person name="Lv X."/>
            <person name="Deng C."/>
            <person name="Zhou C."/>
            <person name="Fan Y."/>
            <person name="Li X."/>
            <person name="Huang L."/>
            <person name="Hu Y."/>
            <person name="Liang C."/>
            <person name="Hu X."/>
            <person name="Xu J."/>
            <person name="Yu X."/>
        </authorList>
    </citation>
    <scope>NUCLEOTIDE SEQUENCE [LARGE SCALE GENOMIC DNA]</scope>
    <source>
        <strain evidence="2">Henan</strain>
    </source>
</reference>
<keyword evidence="1" id="KW-0732">Signal</keyword>
<feature type="signal peptide" evidence="1">
    <location>
        <begin position="1"/>
        <end position="22"/>
    </location>
</feature>
<protein>
    <submittedName>
        <fullName evidence="2">Uncharacterized protein</fullName>
    </submittedName>
</protein>
<evidence type="ECO:0000256" key="1">
    <source>
        <dbReference type="SAM" id="SignalP"/>
    </source>
</evidence>
<dbReference type="EMBL" id="DF143003">
    <property type="protein sequence ID" value="GAA49987.1"/>
    <property type="molecule type" value="Genomic_DNA"/>
</dbReference>
<gene>
    <name evidence="2" type="ORF">CLF_103893</name>
</gene>
<accession>G7YAK3</accession>
<dbReference type="AlphaFoldDB" id="G7YAK3"/>
<proteinExistence type="predicted"/>
<sequence length="50" mass="5736">MTPKLLLIIMLLLTVECHLGDAWGRSAVPLVDRLKRSPYHSARYPSDWKS</sequence>
<evidence type="ECO:0000313" key="3">
    <source>
        <dbReference type="Proteomes" id="UP000008909"/>
    </source>
</evidence>
<feature type="chain" id="PRO_5003506089" evidence="1">
    <location>
        <begin position="23"/>
        <end position="50"/>
    </location>
</feature>
<reference key="2">
    <citation type="submission" date="2011-10" db="EMBL/GenBank/DDBJ databases">
        <title>The genome and transcriptome sequence of Clonorchis sinensis provide insights into the carcinogenic liver fluke.</title>
        <authorList>
            <person name="Wang X."/>
            <person name="Huang Y."/>
            <person name="Chen W."/>
            <person name="Liu H."/>
            <person name="Guo L."/>
            <person name="Chen Y."/>
            <person name="Luo F."/>
            <person name="Zhou W."/>
            <person name="Sun J."/>
            <person name="Mao Q."/>
            <person name="Liang P."/>
            <person name="Zhou C."/>
            <person name="Tian Y."/>
            <person name="Men J."/>
            <person name="Lv X."/>
            <person name="Huang L."/>
            <person name="Zhou J."/>
            <person name="Hu Y."/>
            <person name="Li R."/>
            <person name="Zhang F."/>
            <person name="Lei H."/>
            <person name="Li X."/>
            <person name="Hu X."/>
            <person name="Liang C."/>
            <person name="Xu J."/>
            <person name="Wu Z."/>
            <person name="Yu X."/>
        </authorList>
    </citation>
    <scope>NUCLEOTIDE SEQUENCE</scope>
    <source>
        <strain>Henan</strain>
    </source>
</reference>
<evidence type="ECO:0000313" key="2">
    <source>
        <dbReference type="EMBL" id="GAA49987.1"/>
    </source>
</evidence>
<dbReference type="Proteomes" id="UP000008909">
    <property type="component" value="Unassembled WGS sequence"/>
</dbReference>
<feature type="non-terminal residue" evidence="2">
    <location>
        <position position="50"/>
    </location>
</feature>
<organism evidence="2 3">
    <name type="scientific">Clonorchis sinensis</name>
    <name type="common">Chinese liver fluke</name>
    <dbReference type="NCBI Taxonomy" id="79923"/>
    <lineage>
        <taxon>Eukaryota</taxon>
        <taxon>Metazoa</taxon>
        <taxon>Spiralia</taxon>
        <taxon>Lophotrochozoa</taxon>
        <taxon>Platyhelminthes</taxon>
        <taxon>Trematoda</taxon>
        <taxon>Digenea</taxon>
        <taxon>Opisthorchiida</taxon>
        <taxon>Opisthorchiata</taxon>
        <taxon>Opisthorchiidae</taxon>
        <taxon>Clonorchis</taxon>
    </lineage>
</organism>
<keyword evidence="3" id="KW-1185">Reference proteome</keyword>
<name>G7YAK3_CLOSI</name>